<feature type="chain" id="PRO_5043568530" evidence="3">
    <location>
        <begin position="19"/>
        <end position="592"/>
    </location>
</feature>
<feature type="transmembrane region" description="Helical" evidence="2">
    <location>
        <begin position="349"/>
        <end position="369"/>
    </location>
</feature>
<keyword evidence="3" id="KW-0732">Signal</keyword>
<evidence type="ECO:0000313" key="4">
    <source>
        <dbReference type="EMBL" id="CAD7222310.1"/>
    </source>
</evidence>
<feature type="region of interest" description="Disordered" evidence="1">
    <location>
        <begin position="216"/>
        <end position="251"/>
    </location>
</feature>
<dbReference type="AlphaFoldDB" id="A0A7R8W517"/>
<feature type="transmembrane region" description="Helical" evidence="2">
    <location>
        <begin position="553"/>
        <end position="570"/>
    </location>
</feature>
<feature type="compositionally biased region" description="Basic and acidic residues" evidence="1">
    <location>
        <begin position="227"/>
        <end position="238"/>
    </location>
</feature>
<feature type="compositionally biased region" description="Polar residues" evidence="1">
    <location>
        <begin position="292"/>
        <end position="304"/>
    </location>
</feature>
<sequence length="592" mass="67128">MCLLIHLCFLLSAHVTLSSTSLSTLSMHTGARSLKVPISFDQFPLTSAEHPDSSGSVVVTVLESDKLRTHERQETGGVSGVKSYTVPINSLPREKDLPVYRVEFEDLQPEYFVDPSPGTVPGGGRFYAWLKPPPKSKQKHRKRTKLSELSHEASPNASSSIVDQPSQLKFLEHVHFQNVSPSPEIVKKAVEVNLKLRSSPKIKSESAPRNVIISDGDIRKANVSHNQSERRTSRKTEEPSSIFQRRSQESQKEKLTNVMEVLFPWRNPRDFFSRLTTSVSSYLMPWKKKSSETSTPQKETLTTKQRTEKESNNLEVGQKMTLTRRQDSGSEEEETTNPYERVGHYVDGFAWWTMTIMVMVSIGLFIPPLEAIAGNQVGRSLKDDPYSDDKWFTYQSVIKALHVEECPHRFACTTGMLLQDHKGLQFFVRIEFADSIPRYVIESKSKERYQNDQNQEETMDLKDYDDEEDYDSIANNPNEFLNPSTETAEDSSILKAIGWFLSPIKDFFIPSDEDRSEENHYGNLIRRQGEEGQGAEEVEDNPYERVGAFVDGFAWWSTTIMVLVSVGLFIPPVQALGGLQTGRSLGQNDDEQ</sequence>
<name>A0A7R8W517_9CRUS</name>
<feature type="compositionally biased region" description="Basic residues" evidence="1">
    <location>
        <begin position="134"/>
        <end position="144"/>
    </location>
</feature>
<evidence type="ECO:0000256" key="2">
    <source>
        <dbReference type="SAM" id="Phobius"/>
    </source>
</evidence>
<evidence type="ECO:0000256" key="3">
    <source>
        <dbReference type="SAM" id="SignalP"/>
    </source>
</evidence>
<feature type="region of interest" description="Disordered" evidence="1">
    <location>
        <begin position="286"/>
        <end position="314"/>
    </location>
</feature>
<feature type="signal peptide" evidence="3">
    <location>
        <begin position="1"/>
        <end position="18"/>
    </location>
</feature>
<keyword evidence="2" id="KW-0472">Membrane</keyword>
<protein>
    <submittedName>
        <fullName evidence="4">Uncharacterized protein</fullName>
    </submittedName>
</protein>
<accession>A0A7R8W517</accession>
<keyword evidence="2" id="KW-1133">Transmembrane helix</keyword>
<organism evidence="4">
    <name type="scientific">Cyprideis torosa</name>
    <dbReference type="NCBI Taxonomy" id="163714"/>
    <lineage>
        <taxon>Eukaryota</taxon>
        <taxon>Metazoa</taxon>
        <taxon>Ecdysozoa</taxon>
        <taxon>Arthropoda</taxon>
        <taxon>Crustacea</taxon>
        <taxon>Oligostraca</taxon>
        <taxon>Ostracoda</taxon>
        <taxon>Podocopa</taxon>
        <taxon>Podocopida</taxon>
        <taxon>Cytherocopina</taxon>
        <taxon>Cytheroidea</taxon>
        <taxon>Cytherideidae</taxon>
        <taxon>Cyprideis</taxon>
    </lineage>
</organism>
<keyword evidence="2" id="KW-0812">Transmembrane</keyword>
<proteinExistence type="predicted"/>
<gene>
    <name evidence="4" type="ORF">CTOB1V02_LOCUS322</name>
</gene>
<evidence type="ECO:0000256" key="1">
    <source>
        <dbReference type="SAM" id="MobiDB-lite"/>
    </source>
</evidence>
<feature type="region of interest" description="Disordered" evidence="1">
    <location>
        <begin position="127"/>
        <end position="161"/>
    </location>
</feature>
<dbReference type="EMBL" id="OB660044">
    <property type="protein sequence ID" value="CAD7222310.1"/>
    <property type="molecule type" value="Genomic_DNA"/>
</dbReference>
<reference evidence="4" key="1">
    <citation type="submission" date="2020-11" db="EMBL/GenBank/DDBJ databases">
        <authorList>
            <person name="Tran Van P."/>
        </authorList>
    </citation>
    <scope>NUCLEOTIDE SEQUENCE</scope>
</reference>